<feature type="compositionally biased region" description="Basic residues" evidence="1">
    <location>
        <begin position="1"/>
        <end position="11"/>
    </location>
</feature>
<name>A0A0E0BQB0_9ORYZ</name>
<evidence type="ECO:0000313" key="3">
    <source>
        <dbReference type="Proteomes" id="UP000026961"/>
    </source>
</evidence>
<dbReference type="AlphaFoldDB" id="A0A0E0BQB0"/>
<proteinExistence type="predicted"/>
<dbReference type="Proteomes" id="UP000026961">
    <property type="component" value="Chromosome 12"/>
</dbReference>
<dbReference type="EnsemblPlants" id="OGLUM12G06980.1">
    <property type="protein sequence ID" value="OGLUM12G06980.1"/>
    <property type="gene ID" value="OGLUM12G06980"/>
</dbReference>
<organism evidence="2">
    <name type="scientific">Oryza glumipatula</name>
    <dbReference type="NCBI Taxonomy" id="40148"/>
    <lineage>
        <taxon>Eukaryota</taxon>
        <taxon>Viridiplantae</taxon>
        <taxon>Streptophyta</taxon>
        <taxon>Embryophyta</taxon>
        <taxon>Tracheophyta</taxon>
        <taxon>Spermatophyta</taxon>
        <taxon>Magnoliopsida</taxon>
        <taxon>Liliopsida</taxon>
        <taxon>Poales</taxon>
        <taxon>Poaceae</taxon>
        <taxon>BOP clade</taxon>
        <taxon>Oryzoideae</taxon>
        <taxon>Oryzeae</taxon>
        <taxon>Oryzinae</taxon>
        <taxon>Oryza</taxon>
    </lineage>
</organism>
<feature type="compositionally biased region" description="Basic and acidic residues" evidence="1">
    <location>
        <begin position="12"/>
        <end position="24"/>
    </location>
</feature>
<reference evidence="2" key="1">
    <citation type="submission" date="2015-04" db="UniProtKB">
        <authorList>
            <consortium name="EnsemblPlants"/>
        </authorList>
    </citation>
    <scope>IDENTIFICATION</scope>
</reference>
<evidence type="ECO:0008006" key="4">
    <source>
        <dbReference type="Google" id="ProtNLM"/>
    </source>
</evidence>
<evidence type="ECO:0000256" key="1">
    <source>
        <dbReference type="SAM" id="MobiDB-lite"/>
    </source>
</evidence>
<evidence type="ECO:0000313" key="2">
    <source>
        <dbReference type="EnsemblPlants" id="OGLUM12G06980.1"/>
    </source>
</evidence>
<dbReference type="Gramene" id="OGLUM12G06980.1">
    <property type="protein sequence ID" value="OGLUM12G06980.1"/>
    <property type="gene ID" value="OGLUM12G06980"/>
</dbReference>
<reference evidence="2" key="2">
    <citation type="submission" date="2018-05" db="EMBL/GenBank/DDBJ databases">
        <title>OgluRS3 (Oryza glumaepatula Reference Sequence Version 3).</title>
        <authorList>
            <person name="Zhang J."/>
            <person name="Kudrna D."/>
            <person name="Lee S."/>
            <person name="Talag J."/>
            <person name="Welchert J."/>
            <person name="Wing R.A."/>
        </authorList>
    </citation>
    <scope>NUCLEOTIDE SEQUENCE [LARGE SCALE GENOMIC DNA]</scope>
</reference>
<accession>A0A0E0BQB0</accession>
<feature type="region of interest" description="Disordered" evidence="1">
    <location>
        <begin position="1"/>
        <end position="97"/>
    </location>
</feature>
<sequence>MRQRIRRRRPREGRIRRPREELGSRRWAASTAIACSGGSGGAVAEAKDSGAPEAEGPSARPAARRWRKPRRRAGVDGVGGGGGDLREGVNARGFRQGSQCEGVQARLAAWLAPRRLLSSGGKVLGEEEKASENIYIKY</sequence>
<dbReference type="HOGENOM" id="CLU_1858345_0_0_1"/>
<keyword evidence="3" id="KW-1185">Reference proteome</keyword>
<protein>
    <recommendedName>
        <fullName evidence="4">DUF834 domain-containing protein</fullName>
    </recommendedName>
</protein>
<feature type="compositionally biased region" description="Basic residues" evidence="1">
    <location>
        <begin position="62"/>
        <end position="72"/>
    </location>
</feature>